<feature type="coiled-coil region" evidence="1">
    <location>
        <begin position="62"/>
        <end position="89"/>
    </location>
</feature>
<proteinExistence type="predicted"/>
<keyword evidence="1" id="KW-0175">Coiled coil</keyword>
<evidence type="ECO:0000313" key="3">
    <source>
        <dbReference type="EMBL" id="KAF6020877.1"/>
    </source>
</evidence>
<keyword evidence="2" id="KW-1133">Transmembrane helix</keyword>
<evidence type="ECO:0000313" key="4">
    <source>
        <dbReference type="Proteomes" id="UP000593567"/>
    </source>
</evidence>
<dbReference type="Proteomes" id="UP000593567">
    <property type="component" value="Unassembled WGS sequence"/>
</dbReference>
<protein>
    <submittedName>
        <fullName evidence="3">Uncharacterized protein</fullName>
    </submittedName>
</protein>
<reference evidence="3" key="1">
    <citation type="submission" date="2020-06" db="EMBL/GenBank/DDBJ databases">
        <title>Draft genome of Bugula neritina, a colonial animal packing powerful symbionts and potential medicines.</title>
        <authorList>
            <person name="Rayko M."/>
        </authorList>
    </citation>
    <scope>NUCLEOTIDE SEQUENCE [LARGE SCALE GENOMIC DNA]</scope>
    <source>
        <strain evidence="3">Kwan_BN1</strain>
    </source>
</reference>
<comment type="caution">
    <text evidence="3">The sequence shown here is derived from an EMBL/GenBank/DDBJ whole genome shotgun (WGS) entry which is preliminary data.</text>
</comment>
<dbReference type="EMBL" id="VXIV02003141">
    <property type="protein sequence ID" value="KAF6020877.1"/>
    <property type="molecule type" value="Genomic_DNA"/>
</dbReference>
<dbReference type="AlphaFoldDB" id="A0A7J7J4S3"/>
<keyword evidence="2" id="KW-0472">Membrane</keyword>
<keyword evidence="4" id="KW-1185">Reference proteome</keyword>
<accession>A0A7J7J4S3</accession>
<evidence type="ECO:0000256" key="1">
    <source>
        <dbReference type="SAM" id="Coils"/>
    </source>
</evidence>
<gene>
    <name evidence="3" type="ORF">EB796_020792</name>
</gene>
<evidence type="ECO:0000256" key="2">
    <source>
        <dbReference type="SAM" id="Phobius"/>
    </source>
</evidence>
<name>A0A7J7J4S3_BUGNE</name>
<sequence>MKNIPKLSVSSKSKAKNEKLYNRLHRVGVNAAFGITAVLGVACAILAIDYVRNVKPVKEGKIRDAKETELAAEQEKRELELLLQQQHAETDKQYGEHVLSDKQWKTY</sequence>
<feature type="transmembrane region" description="Helical" evidence="2">
    <location>
        <begin position="31"/>
        <end position="51"/>
    </location>
</feature>
<keyword evidence="2" id="KW-0812">Transmembrane</keyword>
<organism evidence="3 4">
    <name type="scientific">Bugula neritina</name>
    <name type="common">Brown bryozoan</name>
    <name type="synonym">Sertularia neritina</name>
    <dbReference type="NCBI Taxonomy" id="10212"/>
    <lineage>
        <taxon>Eukaryota</taxon>
        <taxon>Metazoa</taxon>
        <taxon>Spiralia</taxon>
        <taxon>Lophotrochozoa</taxon>
        <taxon>Bryozoa</taxon>
        <taxon>Gymnolaemata</taxon>
        <taxon>Cheilostomatida</taxon>
        <taxon>Flustrina</taxon>
        <taxon>Buguloidea</taxon>
        <taxon>Bugulidae</taxon>
        <taxon>Bugula</taxon>
    </lineage>
</organism>